<name>A0AAD6TD55_9AGAR</name>
<keyword evidence="3" id="KW-1185">Reference proteome</keyword>
<evidence type="ECO:0000313" key="2">
    <source>
        <dbReference type="EMBL" id="KAJ7044251.1"/>
    </source>
</evidence>
<evidence type="ECO:0000259" key="1">
    <source>
        <dbReference type="Pfam" id="PF12937"/>
    </source>
</evidence>
<reference evidence="2" key="1">
    <citation type="submission" date="2023-03" db="EMBL/GenBank/DDBJ databases">
        <title>Massive genome expansion in bonnet fungi (Mycena s.s.) driven by repeated elements and novel gene families across ecological guilds.</title>
        <authorList>
            <consortium name="Lawrence Berkeley National Laboratory"/>
            <person name="Harder C.B."/>
            <person name="Miyauchi S."/>
            <person name="Viragh M."/>
            <person name="Kuo A."/>
            <person name="Thoen E."/>
            <person name="Andreopoulos B."/>
            <person name="Lu D."/>
            <person name="Skrede I."/>
            <person name="Drula E."/>
            <person name="Henrissat B."/>
            <person name="Morin E."/>
            <person name="Kohler A."/>
            <person name="Barry K."/>
            <person name="LaButti K."/>
            <person name="Morin E."/>
            <person name="Salamov A."/>
            <person name="Lipzen A."/>
            <person name="Mereny Z."/>
            <person name="Hegedus B."/>
            <person name="Baldrian P."/>
            <person name="Stursova M."/>
            <person name="Weitz H."/>
            <person name="Taylor A."/>
            <person name="Grigoriev I.V."/>
            <person name="Nagy L.G."/>
            <person name="Martin F."/>
            <person name="Kauserud H."/>
        </authorList>
    </citation>
    <scope>NUCLEOTIDE SEQUENCE</scope>
    <source>
        <strain evidence="2">CBHHK200</strain>
    </source>
</reference>
<protein>
    <recommendedName>
        <fullName evidence="1">F-box domain-containing protein</fullName>
    </recommendedName>
</protein>
<proteinExistence type="predicted"/>
<organism evidence="2 3">
    <name type="scientific">Mycena alexandri</name>
    <dbReference type="NCBI Taxonomy" id="1745969"/>
    <lineage>
        <taxon>Eukaryota</taxon>
        <taxon>Fungi</taxon>
        <taxon>Dikarya</taxon>
        <taxon>Basidiomycota</taxon>
        <taxon>Agaricomycotina</taxon>
        <taxon>Agaricomycetes</taxon>
        <taxon>Agaricomycetidae</taxon>
        <taxon>Agaricales</taxon>
        <taxon>Marasmiineae</taxon>
        <taxon>Mycenaceae</taxon>
        <taxon>Mycena</taxon>
    </lineage>
</organism>
<dbReference type="Pfam" id="PF12937">
    <property type="entry name" value="F-box-like"/>
    <property type="match status" value="1"/>
</dbReference>
<dbReference type="Gene3D" id="3.80.10.10">
    <property type="entry name" value="Ribonuclease Inhibitor"/>
    <property type="match status" value="1"/>
</dbReference>
<gene>
    <name evidence="2" type="ORF">C8F04DRAFT_1250194</name>
</gene>
<dbReference type="SUPFAM" id="SSF52047">
    <property type="entry name" value="RNI-like"/>
    <property type="match status" value="1"/>
</dbReference>
<feature type="domain" description="F-box" evidence="1">
    <location>
        <begin position="215"/>
        <end position="271"/>
    </location>
</feature>
<dbReference type="InterPro" id="IPR032675">
    <property type="entry name" value="LRR_dom_sf"/>
</dbReference>
<sequence>MVGPFALSQLAPLRPLLYRLQQGLCADAGGGGGRRIQSASRASRNAVGFAPSDTGVAALSVRGARFSSGRSDYALSNLLPRLGPSNAGLNLARAVAPGLADAVLPALSTLFDCAGLNSGDVGSFAPADELRFATPFAVCSPGDAVQHSAPDFCADSGRYTYAPSVGRAARTAPFVGMFVGSWFGSSSREQPQFPSLLSLYANDTLYSFLSASLGLPTEILLSIFAYAAGPYIDTEPHRHSYYQSIFAIAGACRHWHDFVGSCGSLWSSFCLAPHRLAASLDFWLSRVHRAPLDLRLSFDDLFALYHPPSTARAPRLGTRGTIHRVAPALSRCARLSIDAETTIAFPLLMCILGVADGHLLVSLSITRVYFAFLEDLVPPLDPAPNLFFKTGVPMLRFLRLCNATVGWDNLQFYLRLQVLKLWGIRRPINPTAVQLYYMLAAASCLIRLSLREVECDALPTREHAFFSWPYLVELDLHLSGTLGIPDVLSRCRMPALRKLTLVLDTKFDLRCLLACSAMLGHVVVLSLQVDGVSREVLSDLWGSLPLVEELDVSYSGLAAFEALYSPDGPCDGSHLCPRLSTLVVRSVPPIAMKQFLQRRFAAGFILRRLVMYQVVDFFEDGEADLTWIADLLGVGAFLMDPDRHPDSSMDWLNH</sequence>
<comment type="caution">
    <text evidence="2">The sequence shown here is derived from an EMBL/GenBank/DDBJ whole genome shotgun (WGS) entry which is preliminary data.</text>
</comment>
<dbReference type="EMBL" id="JARJCM010000007">
    <property type="protein sequence ID" value="KAJ7044251.1"/>
    <property type="molecule type" value="Genomic_DNA"/>
</dbReference>
<dbReference type="AlphaFoldDB" id="A0AAD6TD55"/>
<dbReference type="InterPro" id="IPR001810">
    <property type="entry name" value="F-box_dom"/>
</dbReference>
<dbReference type="Proteomes" id="UP001218188">
    <property type="component" value="Unassembled WGS sequence"/>
</dbReference>
<accession>A0AAD6TD55</accession>
<evidence type="ECO:0000313" key="3">
    <source>
        <dbReference type="Proteomes" id="UP001218188"/>
    </source>
</evidence>